<proteinExistence type="predicted"/>
<sequence length="199" mass="21828">MEEGAADVKNGNTSYKTASKEYPEHAAMPQKPAMAAKNYKNMDAARSVFKDNMKDDMGLTDRARELKGSVQDGKVGSYTNSAASAGGQTRVVHKKKSEKKSEAENKTLETIATDKAKRTQMAKKWLEDKACSKTLEGCNGVMDDVEAELILLVVPQRVVRPKAAGETKYNCCAMGHVALPAAIIRNYLEKEAGNRSRRR</sequence>
<feature type="compositionally biased region" description="Polar residues" evidence="1">
    <location>
        <begin position="77"/>
        <end position="87"/>
    </location>
</feature>
<dbReference type="Proteomes" id="UP000218209">
    <property type="component" value="Unassembled WGS sequence"/>
</dbReference>
<dbReference type="EMBL" id="KV919554">
    <property type="protein sequence ID" value="OSX69438.1"/>
    <property type="molecule type" value="Genomic_DNA"/>
</dbReference>
<reference evidence="2 3" key="1">
    <citation type="submission" date="2017-03" db="EMBL/GenBank/DDBJ databases">
        <title>WGS assembly of Porphyra umbilicalis.</title>
        <authorList>
            <person name="Brawley S.H."/>
            <person name="Blouin N.A."/>
            <person name="Ficko-Blean E."/>
            <person name="Wheeler G.L."/>
            <person name="Lohr M."/>
            <person name="Goodson H.V."/>
            <person name="Jenkins J.W."/>
            <person name="Blaby-Haas C.E."/>
            <person name="Helliwell K.E."/>
            <person name="Chan C."/>
            <person name="Marriage T."/>
            <person name="Bhattacharya D."/>
            <person name="Klein A.S."/>
            <person name="Badis Y."/>
            <person name="Brodie J."/>
            <person name="Cao Y."/>
            <person name="Collen J."/>
            <person name="Dittami S.M."/>
            <person name="Gachon C.M."/>
            <person name="Green B.R."/>
            <person name="Karpowicz S."/>
            <person name="Kim J.W."/>
            <person name="Kudahl U."/>
            <person name="Lin S."/>
            <person name="Michel G."/>
            <person name="Mittag M."/>
            <person name="Olson B.J."/>
            <person name="Pangilinan J."/>
            <person name="Peng Y."/>
            <person name="Qiu H."/>
            <person name="Shu S."/>
            <person name="Singer J.T."/>
            <person name="Smith A.G."/>
            <person name="Sprecher B.N."/>
            <person name="Wagner V."/>
            <person name="Wang W."/>
            <person name="Wang Z.-Y."/>
            <person name="Yan J."/>
            <person name="Yarish C."/>
            <person name="Zoeuner-Riek S."/>
            <person name="Zhuang Y."/>
            <person name="Zou Y."/>
            <person name="Lindquist E.A."/>
            <person name="Grimwood J."/>
            <person name="Barry K."/>
            <person name="Rokhsar D.S."/>
            <person name="Schmutz J."/>
            <person name="Stiller J.W."/>
            <person name="Grossman A.R."/>
            <person name="Prochnik S.E."/>
        </authorList>
    </citation>
    <scope>NUCLEOTIDE SEQUENCE [LARGE SCALE GENOMIC DNA]</scope>
    <source>
        <strain evidence="2">4086291</strain>
    </source>
</reference>
<dbReference type="AlphaFoldDB" id="A0A1X6NLF9"/>
<organism evidence="2 3">
    <name type="scientific">Porphyra umbilicalis</name>
    <name type="common">Purple laver</name>
    <name type="synonym">Red alga</name>
    <dbReference type="NCBI Taxonomy" id="2786"/>
    <lineage>
        <taxon>Eukaryota</taxon>
        <taxon>Rhodophyta</taxon>
        <taxon>Bangiophyceae</taxon>
        <taxon>Bangiales</taxon>
        <taxon>Bangiaceae</taxon>
        <taxon>Porphyra</taxon>
    </lineage>
</organism>
<evidence type="ECO:0000256" key="1">
    <source>
        <dbReference type="SAM" id="MobiDB-lite"/>
    </source>
</evidence>
<keyword evidence="3" id="KW-1185">Reference proteome</keyword>
<feature type="region of interest" description="Disordered" evidence="1">
    <location>
        <begin position="67"/>
        <end position="104"/>
    </location>
</feature>
<gene>
    <name evidence="2" type="ORF">BU14_1517s0001</name>
</gene>
<evidence type="ECO:0000313" key="3">
    <source>
        <dbReference type="Proteomes" id="UP000218209"/>
    </source>
</evidence>
<name>A0A1X6NLF9_PORUM</name>
<protein>
    <submittedName>
        <fullName evidence="2">Uncharacterized protein</fullName>
    </submittedName>
</protein>
<feature type="region of interest" description="Disordered" evidence="1">
    <location>
        <begin position="1"/>
        <end position="30"/>
    </location>
</feature>
<evidence type="ECO:0000313" key="2">
    <source>
        <dbReference type="EMBL" id="OSX69438.1"/>
    </source>
</evidence>
<accession>A0A1X6NLF9</accession>